<dbReference type="InterPro" id="IPR009875">
    <property type="entry name" value="PilZ_domain"/>
</dbReference>
<dbReference type="KEGG" id="dak:DaAHT2_0833"/>
<dbReference type="STRING" id="589865.DaAHT2_0833"/>
<dbReference type="InParanoid" id="D6Z1W2"/>
<reference evidence="3" key="1">
    <citation type="submission" date="2010-02" db="EMBL/GenBank/DDBJ databases">
        <title>Complete sequence of Desulfurivibrio alkaliphilus AHT2.</title>
        <authorList>
            <consortium name="US DOE Joint Genome Institute"/>
            <person name="Pitluck S."/>
            <person name="Chertkov O."/>
            <person name="Detter J.C."/>
            <person name="Han C."/>
            <person name="Tapia R."/>
            <person name="Larimer F."/>
            <person name="Land M."/>
            <person name="Hauser L."/>
            <person name="Kyrpides N."/>
            <person name="Mikhailova N."/>
            <person name="Sorokin D.Y."/>
            <person name="Muyzer G."/>
            <person name="Woyke T."/>
        </authorList>
    </citation>
    <scope>NUCLEOTIDE SEQUENCE [LARGE SCALE GENOMIC DNA]</scope>
    <source>
        <strain evidence="3">DSM 19089 / UNIQEM U267 / AHT2</strain>
    </source>
</reference>
<dbReference type="RefSeq" id="WP_013163067.1">
    <property type="nucleotide sequence ID" value="NC_014216.1"/>
</dbReference>
<dbReference type="Pfam" id="PF07238">
    <property type="entry name" value="PilZ"/>
    <property type="match status" value="1"/>
</dbReference>
<evidence type="ECO:0000259" key="1">
    <source>
        <dbReference type="Pfam" id="PF07238"/>
    </source>
</evidence>
<name>D6Z1W2_DESAT</name>
<gene>
    <name evidence="2" type="ordered locus">DaAHT2_0833</name>
</gene>
<proteinExistence type="predicted"/>
<protein>
    <submittedName>
        <fullName evidence="2">Type IV pilus assembly PilZ</fullName>
    </submittedName>
</protein>
<dbReference type="SUPFAM" id="SSF141371">
    <property type="entry name" value="PilZ domain-like"/>
    <property type="match status" value="1"/>
</dbReference>
<dbReference type="Proteomes" id="UP000001508">
    <property type="component" value="Chromosome"/>
</dbReference>
<dbReference type="AlphaFoldDB" id="D6Z1W2"/>
<dbReference type="HOGENOM" id="CLU_2080970_0_0_7"/>
<dbReference type="GO" id="GO:0035438">
    <property type="term" value="F:cyclic-di-GMP binding"/>
    <property type="evidence" value="ECO:0007669"/>
    <property type="project" value="InterPro"/>
</dbReference>
<organism evidence="2 3">
    <name type="scientific">Desulfurivibrio alkaliphilus (strain DSM 19089 / UNIQEM U267 / AHT2)</name>
    <dbReference type="NCBI Taxonomy" id="589865"/>
    <lineage>
        <taxon>Bacteria</taxon>
        <taxon>Pseudomonadati</taxon>
        <taxon>Thermodesulfobacteriota</taxon>
        <taxon>Desulfobulbia</taxon>
        <taxon>Desulfobulbales</taxon>
        <taxon>Desulfobulbaceae</taxon>
        <taxon>Desulfurivibrio</taxon>
    </lineage>
</organism>
<feature type="domain" description="PilZ" evidence="1">
    <location>
        <begin position="8"/>
        <end position="106"/>
    </location>
</feature>
<evidence type="ECO:0000313" key="2">
    <source>
        <dbReference type="EMBL" id="ADH85537.1"/>
    </source>
</evidence>
<sequence length="117" mass="13210">MNQEQVTRHSFRLPVSGLDEVTVKINGREREIFNLSNHGIGVRFRPPEAFDPEGPPLAVELKLGDVDLRLTGKVVHISREGNDYLCGIDLVDLDETSRQHLLAHVARLRAQLFKSDE</sequence>
<evidence type="ECO:0000313" key="3">
    <source>
        <dbReference type="Proteomes" id="UP000001508"/>
    </source>
</evidence>
<keyword evidence="3" id="KW-1185">Reference proteome</keyword>
<dbReference type="EMBL" id="CP001940">
    <property type="protein sequence ID" value="ADH85537.1"/>
    <property type="molecule type" value="Genomic_DNA"/>
</dbReference>
<accession>D6Z1W2</accession>
<dbReference type="Gene3D" id="2.40.10.220">
    <property type="entry name" value="predicted glycosyltransferase like domains"/>
    <property type="match status" value="1"/>
</dbReference>